<accession>A0A382FAQ6</accession>
<dbReference type="AlphaFoldDB" id="A0A382FAQ6"/>
<evidence type="ECO:0000313" key="1">
    <source>
        <dbReference type="EMBL" id="SVB60178.1"/>
    </source>
</evidence>
<evidence type="ECO:0008006" key="2">
    <source>
        <dbReference type="Google" id="ProtNLM"/>
    </source>
</evidence>
<dbReference type="EMBL" id="UINC01048981">
    <property type="protein sequence ID" value="SVB60178.1"/>
    <property type="molecule type" value="Genomic_DNA"/>
</dbReference>
<name>A0A382FAQ6_9ZZZZ</name>
<protein>
    <recommendedName>
        <fullName evidence="2">Lipoprotein</fullName>
    </recommendedName>
</protein>
<proteinExistence type="predicted"/>
<reference evidence="1" key="1">
    <citation type="submission" date="2018-05" db="EMBL/GenBank/DDBJ databases">
        <authorList>
            <person name="Lanie J.A."/>
            <person name="Ng W.-L."/>
            <person name="Kazmierczak K.M."/>
            <person name="Andrzejewski T.M."/>
            <person name="Davidsen T.M."/>
            <person name="Wayne K.J."/>
            <person name="Tettelin H."/>
            <person name="Glass J.I."/>
            <person name="Rusch D."/>
            <person name="Podicherti R."/>
            <person name="Tsui H.-C.T."/>
            <person name="Winkler M.E."/>
        </authorList>
    </citation>
    <scope>NUCLEOTIDE SEQUENCE</scope>
</reference>
<organism evidence="1">
    <name type="scientific">marine metagenome</name>
    <dbReference type="NCBI Taxonomy" id="408172"/>
    <lineage>
        <taxon>unclassified sequences</taxon>
        <taxon>metagenomes</taxon>
        <taxon>ecological metagenomes</taxon>
    </lineage>
</organism>
<gene>
    <name evidence="1" type="ORF">METZ01_LOCUS213032</name>
</gene>
<sequence>MVIIVLAIFLTGCHTIKYEWFPKNKKTKVTPPFTKSEEEPSPTIDVLKVSF</sequence>